<accession>A0AAP0D9E6</accession>
<dbReference type="EMBL" id="JBCNJP010000012">
    <property type="protein sequence ID" value="KAK9070281.1"/>
    <property type="molecule type" value="Genomic_DNA"/>
</dbReference>
<feature type="transmembrane region" description="Helical" evidence="1">
    <location>
        <begin position="338"/>
        <end position="356"/>
    </location>
</feature>
<dbReference type="PANTHER" id="PTHR33736">
    <property type="entry name" value="F-BOX PROTEIN-RELATED"/>
    <property type="match status" value="1"/>
</dbReference>
<evidence type="ECO:0008006" key="4">
    <source>
        <dbReference type="Google" id="ProtNLM"/>
    </source>
</evidence>
<name>A0AAP0D9E6_9ASTR</name>
<reference evidence="2 3" key="1">
    <citation type="submission" date="2024-04" db="EMBL/GenBank/DDBJ databases">
        <title>The reference genome of an endangered Asteraceae, Deinandra increscens subsp. villosa, native to the Central Coast of California.</title>
        <authorList>
            <person name="Guilliams M."/>
            <person name="Hasenstab-Lehman K."/>
            <person name="Meyer R."/>
            <person name="Mcevoy S."/>
        </authorList>
    </citation>
    <scope>NUCLEOTIDE SEQUENCE [LARGE SCALE GENOMIC DNA]</scope>
    <source>
        <tissue evidence="2">Leaf</tissue>
    </source>
</reference>
<dbReference type="SUPFAM" id="SSF81383">
    <property type="entry name" value="F-box domain"/>
    <property type="match status" value="1"/>
</dbReference>
<dbReference type="Proteomes" id="UP001408789">
    <property type="component" value="Unassembled WGS sequence"/>
</dbReference>
<comment type="caution">
    <text evidence="2">The sequence shown here is derived from an EMBL/GenBank/DDBJ whole genome shotgun (WGS) entry which is preliminary data.</text>
</comment>
<evidence type="ECO:0000313" key="2">
    <source>
        <dbReference type="EMBL" id="KAK9070281.1"/>
    </source>
</evidence>
<protein>
    <recommendedName>
        <fullName evidence="4">F-box domain-containing protein</fullName>
    </recommendedName>
</protein>
<dbReference type="InterPro" id="IPR036047">
    <property type="entry name" value="F-box-like_dom_sf"/>
</dbReference>
<dbReference type="AlphaFoldDB" id="A0AAP0D9E6"/>
<dbReference type="PANTHER" id="PTHR33736:SF34">
    <property type="entry name" value="F-BOX-LIKE DOMAIN SUPERFAMILY PROTEIN"/>
    <property type="match status" value="1"/>
</dbReference>
<evidence type="ECO:0000313" key="3">
    <source>
        <dbReference type="Proteomes" id="UP001408789"/>
    </source>
</evidence>
<keyword evidence="1" id="KW-0472">Membrane</keyword>
<keyword evidence="1" id="KW-1133">Transmembrane helix</keyword>
<gene>
    <name evidence="2" type="ORF">SSX86_010681</name>
</gene>
<evidence type="ECO:0000256" key="1">
    <source>
        <dbReference type="SAM" id="Phobius"/>
    </source>
</evidence>
<proteinExistence type="predicted"/>
<keyword evidence="1" id="KW-0812">Transmembrane</keyword>
<sequence length="357" mass="40517">MATTLRDIHPDIIRQHLLPKLDGRSLSSAATASSDLHALCSDEALWADISKSTWPSITHPRVNRLISTFPAGHRSFFQDSFPDLFTDVTRHQSYSFTSKQPDGATSSYPTSSEPFISAVDIRYQNDVVYSKVQFTEATIDFLSSALRVEVNDDPTRIQSGSGQSPGISRPIDLKVDDLSGADEATLSHLKDSLKLSWIVIDPTRKRACNLSSVKAVSARQDWMSNETVVRYVTVLPGVDPDEMVQCKIEVVLGVSSDGLHVKHVVLKVMDLKCRCLNGREFLVIIKGAFLEENNVRRKVMDDKKRWRSYIELKEVKREKKVRERIEEERRDNEVKMNYVFILVSFCFSIYFLSLLLQ</sequence>
<dbReference type="InterPro" id="IPR045283">
    <property type="entry name" value="AT3G44326-like"/>
</dbReference>
<keyword evidence="3" id="KW-1185">Reference proteome</keyword>
<organism evidence="2 3">
    <name type="scientific">Deinandra increscens subsp. villosa</name>
    <dbReference type="NCBI Taxonomy" id="3103831"/>
    <lineage>
        <taxon>Eukaryota</taxon>
        <taxon>Viridiplantae</taxon>
        <taxon>Streptophyta</taxon>
        <taxon>Embryophyta</taxon>
        <taxon>Tracheophyta</taxon>
        <taxon>Spermatophyta</taxon>
        <taxon>Magnoliopsida</taxon>
        <taxon>eudicotyledons</taxon>
        <taxon>Gunneridae</taxon>
        <taxon>Pentapetalae</taxon>
        <taxon>asterids</taxon>
        <taxon>campanulids</taxon>
        <taxon>Asterales</taxon>
        <taxon>Asteraceae</taxon>
        <taxon>Asteroideae</taxon>
        <taxon>Heliantheae alliance</taxon>
        <taxon>Madieae</taxon>
        <taxon>Madiinae</taxon>
        <taxon>Deinandra</taxon>
    </lineage>
</organism>